<feature type="compositionally biased region" description="Polar residues" evidence="1">
    <location>
        <begin position="81"/>
        <end position="95"/>
    </location>
</feature>
<dbReference type="AlphaFoldDB" id="A0A5M6BUX8"/>
<feature type="compositionally biased region" description="Polar residues" evidence="1">
    <location>
        <begin position="192"/>
        <end position="203"/>
    </location>
</feature>
<feature type="compositionally biased region" description="Basic and acidic residues" evidence="1">
    <location>
        <begin position="12"/>
        <end position="30"/>
    </location>
</feature>
<feature type="compositionally biased region" description="Low complexity" evidence="1">
    <location>
        <begin position="97"/>
        <end position="113"/>
    </location>
</feature>
<feature type="region of interest" description="Disordered" evidence="1">
    <location>
        <begin position="1"/>
        <end position="145"/>
    </location>
</feature>
<feature type="compositionally biased region" description="Gly residues" evidence="1">
    <location>
        <begin position="483"/>
        <end position="493"/>
    </location>
</feature>
<evidence type="ECO:0000313" key="2">
    <source>
        <dbReference type="EMBL" id="WWD18111.1"/>
    </source>
</evidence>
<feature type="compositionally biased region" description="Basic and acidic residues" evidence="1">
    <location>
        <begin position="174"/>
        <end position="191"/>
    </location>
</feature>
<dbReference type="OrthoDB" id="3255427at2759"/>
<feature type="compositionally biased region" description="Low complexity" evidence="1">
    <location>
        <begin position="47"/>
        <end position="80"/>
    </location>
</feature>
<feature type="region of interest" description="Disordered" evidence="1">
    <location>
        <begin position="167"/>
        <end position="203"/>
    </location>
</feature>
<name>A0A5M6BUX8_9TREE</name>
<dbReference type="PANTHER" id="PTHR38696">
    <property type="entry name" value="MEDIATOR OF RNA POLYMERASE II TRANSCRIPTION SUBUNIT 13"/>
    <property type="match status" value="1"/>
</dbReference>
<evidence type="ECO:0000313" key="3">
    <source>
        <dbReference type="Proteomes" id="UP000322225"/>
    </source>
</evidence>
<feature type="compositionally biased region" description="Polar residues" evidence="1">
    <location>
        <begin position="121"/>
        <end position="145"/>
    </location>
</feature>
<protein>
    <submittedName>
        <fullName evidence="2">Uncharacterized protein</fullName>
    </submittedName>
</protein>
<sequence>MPLHFPHLGHHHHDDNKKKSSSSRKEKEEPPAFITLAEDGRRQSIAPSVSSSNTPSGTSPSTPGNGSDPSSPSMTPRRTSFQTARPSTVGTSGHPPQQRTFSSSSGVSQQSSQLHGILRNTPMTSPSVSGSEYTSFTGNSSSTPFANMHKRMSSLAFDRTDTIESTRSASSFVTDDHYHSDPDHDHDHDHSGPSTPATSISSFNNTHCPLPASNASQRFPFFMMTISSTSTLSFIALPLGMRPIVIDSINRAWKKGISKMSEVDYQSELMKRHKDKGCEGGVWEITLKGEAWMPTSSEQVSSKRIMINLLTDFAREGYSLTSSFRTSAKDSGKDTLTFLRDEPDPDPIFFAVAFYSHDRIWIIDAEADVGQAVEEGIKNWWMDGVRDARVRERHCRELRLKGAPWTAHSTTSLISARVIHLVIIKTITHTDTGYDFVGSIDMADKEEGEMPVTFYRRRWGRERAVWSLPEPERNGSPASANGNGNGNGNGLGYGSRESLYLTDTRLTAE</sequence>
<reference evidence="2" key="2">
    <citation type="submission" date="2024-01" db="EMBL/GenBank/DDBJ databases">
        <title>Comparative genomics of Cryptococcus and Kwoniella reveals pathogenesis evolution and contrasting modes of karyotype evolution via chromosome fusion or intercentromeric recombination.</title>
        <authorList>
            <person name="Coelho M.A."/>
            <person name="David-Palma M."/>
            <person name="Shea T."/>
            <person name="Bowers K."/>
            <person name="McGinley-Smith S."/>
            <person name="Mohammad A.W."/>
            <person name="Gnirke A."/>
            <person name="Yurkov A.M."/>
            <person name="Nowrousian M."/>
            <person name="Sun S."/>
            <person name="Cuomo C.A."/>
            <person name="Heitman J."/>
        </authorList>
    </citation>
    <scope>NUCLEOTIDE SEQUENCE</scope>
    <source>
        <strain evidence="2">CBS 12478</strain>
    </source>
</reference>
<dbReference type="Proteomes" id="UP000322225">
    <property type="component" value="Chromosome 4"/>
</dbReference>
<proteinExistence type="predicted"/>
<accession>A0A5M6BUX8</accession>
<dbReference type="GeneID" id="43591115"/>
<gene>
    <name evidence="2" type="ORF">CI109_102560</name>
</gene>
<keyword evidence="3" id="KW-1185">Reference proteome</keyword>
<dbReference type="KEGG" id="ksn:43591115"/>
<organism evidence="2 3">
    <name type="scientific">Kwoniella shandongensis</name>
    <dbReference type="NCBI Taxonomy" id="1734106"/>
    <lineage>
        <taxon>Eukaryota</taxon>
        <taxon>Fungi</taxon>
        <taxon>Dikarya</taxon>
        <taxon>Basidiomycota</taxon>
        <taxon>Agaricomycotina</taxon>
        <taxon>Tremellomycetes</taxon>
        <taxon>Tremellales</taxon>
        <taxon>Cryptococcaceae</taxon>
        <taxon>Kwoniella</taxon>
    </lineage>
</organism>
<dbReference type="PANTHER" id="PTHR38696:SF1">
    <property type="entry name" value="MEDIATOR OF RNA POLYMERASE II TRANSCRIPTION SUBUNIT 13"/>
    <property type="match status" value="1"/>
</dbReference>
<reference evidence="2" key="1">
    <citation type="submission" date="2017-08" db="EMBL/GenBank/DDBJ databases">
        <authorList>
            <person name="Cuomo C."/>
            <person name="Billmyre B."/>
            <person name="Heitman J."/>
        </authorList>
    </citation>
    <scope>NUCLEOTIDE SEQUENCE</scope>
    <source>
        <strain evidence="2">CBS 12478</strain>
    </source>
</reference>
<feature type="region of interest" description="Disordered" evidence="1">
    <location>
        <begin position="468"/>
        <end position="496"/>
    </location>
</feature>
<dbReference type="RefSeq" id="XP_031858730.1">
    <property type="nucleotide sequence ID" value="XM_032006949.1"/>
</dbReference>
<dbReference type="EMBL" id="CP144054">
    <property type="protein sequence ID" value="WWD18111.1"/>
    <property type="molecule type" value="Genomic_DNA"/>
</dbReference>
<evidence type="ECO:0000256" key="1">
    <source>
        <dbReference type="SAM" id="MobiDB-lite"/>
    </source>
</evidence>